<sequence length="375" mass="39638">MTNEENMRGNPTSKQSSNTPATPTPSTSSNPSNQTPPNPAPPSLATRIQNSATGLAKSAFNPSPDLAQTLASSTSSKQAGPSTLPNTQSRDISATTPHGGPSSASGLGPASAAQSFREHDASTPGVALPALTEDEFQHGHGYERETDLLRAPTTTNSNTQPQYEDLQTPSSTWKGKGRAPDPTQHQFETIWQRQYPQNQHTSTPATDGAAVVSLLSDTNFDPNFEDPTTVPDTELDIAAAPGPLSTAEKEALDSFRRGLGLDEEERREGTRLTGTSLVPDIDVFLSQGAGSGIGIGEGNTTGSASTATATSLRDAVLMNLPGAGDWVGVQERYHDEVWGFLQPVLEEARAEIEEKGGEDGPAVRRLKMILMHMKG</sequence>
<name>A0A167QDY6_PENCH</name>
<reference evidence="2" key="1">
    <citation type="journal article" date="2014" name="Genome Announc.">
        <title>Complete sequencing and chromosome-scale genome assembly of the industrial progenitor strain P2niaD18 from the penicillin producer Penicillium chrysogenum.</title>
        <authorList>
            <person name="Specht T."/>
            <person name="Dahlmann T.A."/>
            <person name="Zadra I."/>
            <person name="Kurnsteiner H."/>
            <person name="Kuck U."/>
        </authorList>
    </citation>
    <scope>NUCLEOTIDE SEQUENCE [LARGE SCALE GENOMIC DNA]</scope>
    <source>
        <strain evidence="2">P2niaD18</strain>
    </source>
</reference>
<dbReference type="Proteomes" id="UP000076449">
    <property type="component" value="Chromosome III"/>
</dbReference>
<feature type="compositionally biased region" description="Low complexity" evidence="1">
    <location>
        <begin position="99"/>
        <end position="113"/>
    </location>
</feature>
<proteinExistence type="predicted"/>
<feature type="compositionally biased region" description="Polar residues" evidence="1">
    <location>
        <begin position="152"/>
        <end position="173"/>
    </location>
</feature>
<feature type="compositionally biased region" description="Low complexity" evidence="1">
    <location>
        <begin position="15"/>
        <end position="33"/>
    </location>
</feature>
<dbReference type="AlphaFoldDB" id="A0A167QDY6"/>
<dbReference type="EMBL" id="CM002800">
    <property type="protein sequence ID" value="KZN84644.1"/>
    <property type="molecule type" value="Genomic_DNA"/>
</dbReference>
<feature type="region of interest" description="Disordered" evidence="1">
    <location>
        <begin position="1"/>
        <end position="183"/>
    </location>
</feature>
<dbReference type="PhylomeDB" id="A0A167QDY6"/>
<accession>A0A167QDY6</accession>
<evidence type="ECO:0000256" key="1">
    <source>
        <dbReference type="SAM" id="MobiDB-lite"/>
    </source>
</evidence>
<protein>
    <submittedName>
        <fullName evidence="2">Uncharacterized protein</fullName>
    </submittedName>
</protein>
<feature type="compositionally biased region" description="Polar residues" evidence="1">
    <location>
        <begin position="1"/>
        <end position="14"/>
    </location>
</feature>
<gene>
    <name evidence="2" type="ORF">EN45_087850</name>
</gene>
<feature type="compositionally biased region" description="Polar residues" evidence="1">
    <location>
        <begin position="69"/>
        <end position="96"/>
    </location>
</feature>
<organism evidence="2">
    <name type="scientific">Penicillium chrysogenum</name>
    <name type="common">Penicillium notatum</name>
    <dbReference type="NCBI Taxonomy" id="5076"/>
    <lineage>
        <taxon>Eukaryota</taxon>
        <taxon>Fungi</taxon>
        <taxon>Dikarya</taxon>
        <taxon>Ascomycota</taxon>
        <taxon>Pezizomycotina</taxon>
        <taxon>Eurotiomycetes</taxon>
        <taxon>Eurotiomycetidae</taxon>
        <taxon>Eurotiales</taxon>
        <taxon>Aspergillaceae</taxon>
        <taxon>Penicillium</taxon>
        <taxon>Penicillium chrysogenum species complex</taxon>
    </lineage>
</organism>
<evidence type="ECO:0000313" key="2">
    <source>
        <dbReference type="EMBL" id="KZN84644.1"/>
    </source>
</evidence>
<feature type="compositionally biased region" description="Basic and acidic residues" evidence="1">
    <location>
        <begin position="135"/>
        <end position="148"/>
    </location>
</feature>